<dbReference type="Gene3D" id="1.50.10.10">
    <property type="match status" value="1"/>
</dbReference>
<dbReference type="Proteomes" id="UP001157947">
    <property type="component" value="Unassembled WGS sequence"/>
</dbReference>
<proteinExistence type="inferred from homology"/>
<dbReference type="Pfam" id="PF01270">
    <property type="entry name" value="Glyco_hydro_8"/>
    <property type="match status" value="1"/>
</dbReference>
<dbReference type="InterPro" id="IPR008928">
    <property type="entry name" value="6-hairpin_glycosidase_sf"/>
</dbReference>
<comment type="similarity">
    <text evidence="2">Belongs to the glycosyl hydrolase 8 (cellulase D) family.</text>
</comment>
<gene>
    <name evidence="8" type="ORF">SAMN06264868_10144</name>
</gene>
<evidence type="ECO:0000313" key="9">
    <source>
        <dbReference type="Proteomes" id="UP001157947"/>
    </source>
</evidence>
<keyword evidence="7" id="KW-0624">Polysaccharide degradation</keyword>
<reference evidence="8" key="1">
    <citation type="submission" date="2017-05" db="EMBL/GenBank/DDBJ databases">
        <authorList>
            <person name="Varghese N."/>
            <person name="Submissions S."/>
        </authorList>
    </citation>
    <scope>NUCLEOTIDE SEQUENCE</scope>
    <source>
        <strain evidence="8">DSM 18763</strain>
    </source>
</reference>
<dbReference type="EC" id="3.2.1.4" evidence="3"/>
<dbReference type="EMBL" id="FXTX01000001">
    <property type="protein sequence ID" value="SMP00299.1"/>
    <property type="molecule type" value="Genomic_DNA"/>
</dbReference>
<protein>
    <recommendedName>
        <fullName evidence="3">cellulase</fullName>
        <ecNumber evidence="3">3.2.1.4</ecNumber>
    </recommendedName>
</protein>
<keyword evidence="5" id="KW-0136">Cellulose degradation</keyword>
<keyword evidence="7" id="KW-0119">Carbohydrate metabolism</keyword>
<dbReference type="PRINTS" id="PR00735">
    <property type="entry name" value="GLHYDRLASE8"/>
</dbReference>
<dbReference type="SUPFAM" id="SSF48208">
    <property type="entry name" value="Six-hairpin glycosidases"/>
    <property type="match status" value="1"/>
</dbReference>
<evidence type="ECO:0000313" key="8">
    <source>
        <dbReference type="EMBL" id="SMP00299.1"/>
    </source>
</evidence>
<dbReference type="GO" id="GO:0030245">
    <property type="term" value="P:cellulose catabolic process"/>
    <property type="evidence" value="ECO:0007669"/>
    <property type="project" value="UniProtKB-KW"/>
</dbReference>
<dbReference type="InterPro" id="IPR002037">
    <property type="entry name" value="Glyco_hydro_8"/>
</dbReference>
<evidence type="ECO:0000256" key="1">
    <source>
        <dbReference type="ARBA" id="ARBA00000966"/>
    </source>
</evidence>
<name>A0AA45WIB2_9AQUI</name>
<dbReference type="AlphaFoldDB" id="A0AA45WIB2"/>
<keyword evidence="9" id="KW-1185">Reference proteome</keyword>
<sequence>MKFRYLIFSIIAIFLVKPVLSADWESFKAKFMKNNEYIVDPYNNYRVTSEAQGYGMLIAVLNNDKYTFDKMLNWSINNLQREDKLFNWHWNGGKVIDKNNALDGDLFIAYSLLMAYKTWKDEKYINLFNQILPAIKQLILPILWDNNENILLIPAKYGFIHENEGTITLIPSYYIPFIFNEFYNYTADEIWEKLYNYTLNRIYSIRDIPFSVDYSLFSKNICKVTNYVDIDTYRIILYAYLDENVDIIRSSGTFQKVIEFYKKEGYIPIKFFLDGTPQTKENSPYCVYRWFYFIYNDKKLLEIYEKNKEIDKNNYFCEALDLIEKGLKRGK</sequence>
<comment type="caution">
    <text evidence="8">The sequence shown here is derived from an EMBL/GenBank/DDBJ whole genome shotgun (WGS) entry which is preliminary data.</text>
</comment>
<keyword evidence="4" id="KW-0378">Hydrolase</keyword>
<comment type="catalytic activity">
    <reaction evidence="1">
        <text>Endohydrolysis of (1-&gt;4)-beta-D-glucosidic linkages in cellulose, lichenin and cereal beta-D-glucans.</text>
        <dbReference type="EC" id="3.2.1.4"/>
    </reaction>
</comment>
<evidence type="ECO:0000256" key="3">
    <source>
        <dbReference type="ARBA" id="ARBA00012601"/>
    </source>
</evidence>
<dbReference type="InterPro" id="IPR012341">
    <property type="entry name" value="6hp_glycosidase-like_sf"/>
</dbReference>
<evidence type="ECO:0000256" key="4">
    <source>
        <dbReference type="ARBA" id="ARBA00022801"/>
    </source>
</evidence>
<dbReference type="GO" id="GO:0008810">
    <property type="term" value="F:cellulase activity"/>
    <property type="evidence" value="ECO:0007669"/>
    <property type="project" value="UniProtKB-EC"/>
</dbReference>
<evidence type="ECO:0000256" key="2">
    <source>
        <dbReference type="ARBA" id="ARBA00009209"/>
    </source>
</evidence>
<organism evidence="8 9">
    <name type="scientific">Venenivibrio stagnispumantis</name>
    <dbReference type="NCBI Taxonomy" id="407998"/>
    <lineage>
        <taxon>Bacteria</taxon>
        <taxon>Pseudomonadati</taxon>
        <taxon>Aquificota</taxon>
        <taxon>Aquificia</taxon>
        <taxon>Aquificales</taxon>
        <taxon>Hydrogenothermaceae</taxon>
        <taxon>Venenivibrio</taxon>
    </lineage>
</organism>
<dbReference type="RefSeq" id="WP_265133735.1">
    <property type="nucleotide sequence ID" value="NZ_FXTX01000001.1"/>
</dbReference>
<evidence type="ECO:0000256" key="7">
    <source>
        <dbReference type="ARBA" id="ARBA00023326"/>
    </source>
</evidence>
<accession>A0AA45WIB2</accession>
<evidence type="ECO:0000256" key="6">
    <source>
        <dbReference type="ARBA" id="ARBA00023295"/>
    </source>
</evidence>
<evidence type="ECO:0000256" key="5">
    <source>
        <dbReference type="ARBA" id="ARBA00023001"/>
    </source>
</evidence>
<keyword evidence="6" id="KW-0326">Glycosidase</keyword>